<feature type="domain" description="SH3" evidence="4">
    <location>
        <begin position="85"/>
        <end position="144"/>
    </location>
</feature>
<keyword evidence="3" id="KW-0812">Transmembrane</keyword>
<protein>
    <recommendedName>
        <fullName evidence="4">SH3 domain-containing protein</fullName>
    </recommendedName>
</protein>
<dbReference type="GeneTree" id="ENSGT00940000160014"/>
<dbReference type="Gene3D" id="2.30.30.40">
    <property type="entry name" value="SH3 Domains"/>
    <property type="match status" value="2"/>
</dbReference>
<dbReference type="GO" id="GO:0045730">
    <property type="term" value="P:respiratory burst"/>
    <property type="evidence" value="ECO:0007669"/>
    <property type="project" value="TreeGrafter"/>
</dbReference>
<keyword evidence="3" id="KW-1133">Transmembrane helix</keyword>
<sequence length="251" mass="28499">MLLFVMYSSGMPTCFSGSPWGWQSCIDARQKAIANFCRAVASLPRARRLVCVSNLFRPRPEELEYFSFAILFCLYLGFLEISAPILLPTYRARASYSRKNKMELSFQQGDLLEVVSKSSSGWWLCLLPPQRGWAPASLLELVDTDSDMGLEKPDLEGLLYEVTQDYVRSEADELSLSRGDQVRVIYRPPDGWWVVRRILMTHLNVQSSQALHKRGQRLTVSLLFVSSPNADKSFGRGCLQPMLISVKLLIH</sequence>
<dbReference type="Proteomes" id="UP000694388">
    <property type="component" value="Unplaced"/>
</dbReference>
<reference evidence="5" key="2">
    <citation type="submission" date="2025-09" db="UniProtKB">
        <authorList>
            <consortium name="Ensembl"/>
        </authorList>
    </citation>
    <scope>IDENTIFICATION</scope>
</reference>
<keyword evidence="1 2" id="KW-0728">SH3 domain</keyword>
<dbReference type="AlphaFoldDB" id="A0A8C4QQH3"/>
<name>A0A8C4QQH3_EPTBU</name>
<evidence type="ECO:0000313" key="6">
    <source>
        <dbReference type="Proteomes" id="UP000694388"/>
    </source>
</evidence>
<dbReference type="GO" id="GO:0042554">
    <property type="term" value="P:superoxide anion generation"/>
    <property type="evidence" value="ECO:0007669"/>
    <property type="project" value="TreeGrafter"/>
</dbReference>
<evidence type="ECO:0000256" key="1">
    <source>
        <dbReference type="ARBA" id="ARBA00022443"/>
    </source>
</evidence>
<feature type="transmembrane region" description="Helical" evidence="3">
    <location>
        <begin position="65"/>
        <end position="90"/>
    </location>
</feature>
<feature type="domain" description="SH3" evidence="4">
    <location>
        <begin position="155"/>
        <end position="230"/>
    </location>
</feature>
<evidence type="ECO:0000256" key="3">
    <source>
        <dbReference type="SAM" id="Phobius"/>
    </source>
</evidence>
<evidence type="ECO:0000259" key="4">
    <source>
        <dbReference type="PROSITE" id="PS50002"/>
    </source>
</evidence>
<dbReference type="GO" id="GO:0016176">
    <property type="term" value="F:superoxide-generating NADPH oxidase activator activity"/>
    <property type="evidence" value="ECO:0007669"/>
    <property type="project" value="TreeGrafter"/>
</dbReference>
<reference evidence="5" key="1">
    <citation type="submission" date="2025-08" db="UniProtKB">
        <authorList>
            <consortium name="Ensembl"/>
        </authorList>
    </citation>
    <scope>IDENTIFICATION</scope>
</reference>
<dbReference type="InterPro" id="IPR051228">
    <property type="entry name" value="NADPH_Oxidase/PX-Domain"/>
</dbReference>
<organism evidence="5 6">
    <name type="scientific">Eptatretus burgeri</name>
    <name type="common">Inshore hagfish</name>
    <dbReference type="NCBI Taxonomy" id="7764"/>
    <lineage>
        <taxon>Eukaryota</taxon>
        <taxon>Metazoa</taxon>
        <taxon>Chordata</taxon>
        <taxon>Craniata</taxon>
        <taxon>Vertebrata</taxon>
        <taxon>Cyclostomata</taxon>
        <taxon>Myxini</taxon>
        <taxon>Myxiniformes</taxon>
        <taxon>Myxinidae</taxon>
        <taxon>Eptatretinae</taxon>
        <taxon>Eptatretus</taxon>
    </lineage>
</organism>
<evidence type="ECO:0000256" key="2">
    <source>
        <dbReference type="PROSITE-ProRule" id="PRU00192"/>
    </source>
</evidence>
<evidence type="ECO:0000313" key="5">
    <source>
        <dbReference type="Ensembl" id="ENSEBUP00000018778.1"/>
    </source>
</evidence>
<dbReference type="Pfam" id="PF00018">
    <property type="entry name" value="SH3_1"/>
    <property type="match status" value="2"/>
</dbReference>
<dbReference type="GO" id="GO:0043020">
    <property type="term" value="C:NADPH oxidase complex"/>
    <property type="evidence" value="ECO:0007669"/>
    <property type="project" value="TreeGrafter"/>
</dbReference>
<dbReference type="InterPro" id="IPR036028">
    <property type="entry name" value="SH3-like_dom_sf"/>
</dbReference>
<dbReference type="PROSITE" id="PS50002">
    <property type="entry name" value="SH3"/>
    <property type="match status" value="2"/>
</dbReference>
<keyword evidence="3" id="KW-0472">Membrane</keyword>
<proteinExistence type="predicted"/>
<dbReference type="SUPFAM" id="SSF50044">
    <property type="entry name" value="SH3-domain"/>
    <property type="match status" value="2"/>
</dbReference>
<dbReference type="Ensembl" id="ENSEBUT00000019354.1">
    <property type="protein sequence ID" value="ENSEBUP00000018778.1"/>
    <property type="gene ID" value="ENSEBUG00000011716.1"/>
</dbReference>
<dbReference type="InterPro" id="IPR001452">
    <property type="entry name" value="SH3_domain"/>
</dbReference>
<dbReference type="GO" id="GO:0005737">
    <property type="term" value="C:cytoplasm"/>
    <property type="evidence" value="ECO:0007669"/>
    <property type="project" value="TreeGrafter"/>
</dbReference>
<dbReference type="PANTHER" id="PTHR15706">
    <property type="entry name" value="SH3 MULTIPLE DOMAIN"/>
    <property type="match status" value="1"/>
</dbReference>
<dbReference type="SMART" id="SM00326">
    <property type="entry name" value="SH3"/>
    <property type="match status" value="2"/>
</dbReference>
<dbReference type="PANTHER" id="PTHR15706:SF6">
    <property type="entry name" value="NEUTROPHIL CYTOSOL FACTOR 1-RELATED"/>
    <property type="match status" value="1"/>
</dbReference>
<keyword evidence="6" id="KW-1185">Reference proteome</keyword>
<accession>A0A8C4QQH3</accession>